<evidence type="ECO:0000313" key="8">
    <source>
        <dbReference type="Proteomes" id="UP000281406"/>
    </source>
</evidence>
<evidence type="ECO:0000256" key="2">
    <source>
        <dbReference type="ARBA" id="ARBA00022980"/>
    </source>
</evidence>
<comment type="similarity">
    <text evidence="1">Belongs to the bacterial ribosomal protein bL17 family.</text>
</comment>
<feature type="compositionally biased region" description="Polar residues" evidence="6">
    <location>
        <begin position="421"/>
        <end position="438"/>
    </location>
</feature>
<feature type="compositionally biased region" description="Low complexity" evidence="6">
    <location>
        <begin position="156"/>
        <end position="167"/>
    </location>
</feature>
<evidence type="ECO:0000256" key="3">
    <source>
        <dbReference type="ARBA" id="ARBA00023274"/>
    </source>
</evidence>
<dbReference type="InterPro" id="IPR036373">
    <property type="entry name" value="Ribosomal_bL17_sf"/>
</dbReference>
<evidence type="ECO:0000256" key="4">
    <source>
        <dbReference type="ARBA" id="ARBA00035290"/>
    </source>
</evidence>
<dbReference type="Pfam" id="PF01196">
    <property type="entry name" value="Ribosomal_L17"/>
    <property type="match status" value="1"/>
</dbReference>
<dbReference type="EMBL" id="RJVU01035218">
    <property type="protein sequence ID" value="ROL47786.1"/>
    <property type="molecule type" value="Genomic_DNA"/>
</dbReference>
<gene>
    <name evidence="7" type="ORF">DPX16_18063</name>
</gene>
<evidence type="ECO:0000256" key="5">
    <source>
        <dbReference type="ARBA" id="ARBA00035413"/>
    </source>
</evidence>
<organism evidence="7 8">
    <name type="scientific">Anabarilius grahami</name>
    <name type="common">Kanglang fish</name>
    <name type="synonym">Barilius grahami</name>
    <dbReference type="NCBI Taxonomy" id="495550"/>
    <lineage>
        <taxon>Eukaryota</taxon>
        <taxon>Metazoa</taxon>
        <taxon>Chordata</taxon>
        <taxon>Craniata</taxon>
        <taxon>Vertebrata</taxon>
        <taxon>Euteleostomi</taxon>
        <taxon>Actinopterygii</taxon>
        <taxon>Neopterygii</taxon>
        <taxon>Teleostei</taxon>
        <taxon>Ostariophysi</taxon>
        <taxon>Cypriniformes</taxon>
        <taxon>Xenocyprididae</taxon>
        <taxon>Xenocypridinae</taxon>
        <taxon>Xenocypridinae incertae sedis</taxon>
        <taxon>Anabarilius</taxon>
    </lineage>
</organism>
<name>A0A3N0YNK3_ANAGA</name>
<accession>A0A3N0YNK3</accession>
<dbReference type="GO" id="GO:0005762">
    <property type="term" value="C:mitochondrial large ribosomal subunit"/>
    <property type="evidence" value="ECO:0007669"/>
    <property type="project" value="TreeGrafter"/>
</dbReference>
<evidence type="ECO:0000313" key="7">
    <source>
        <dbReference type="EMBL" id="ROL47786.1"/>
    </source>
</evidence>
<sequence>MHTSFPESGEQSSSELSDELTMALAAGRWWAIMEVACPISEEPEYGDLTSGLWWGTVEAGDTSRLTSLVFSDASEKALHSDATLKTTEQQRKRRVKKPQGAQVAAESSQAAPVSAGSLQRAPVPAPKVPSCSSQGAPMPEEVPDRRKLIFPEPLRQQQKSQASFSFQRTLPDNISKRQKLKIPEPLRRELMQQKPQGSSLQGTPVPEKTSKLKKIKILEPLKRELLQQKLQVSLQVALPDNISKRQKLKIPEPLRRELLQQKSQASFSFQRTLPDNISKRQKLKVPEPIKRELIQQNPQASSLQGALVPDKTPKRQKLKIPEPLKKEMLQQKSVSCTQGAPVKKLKIPELLRKELLQQKSQASSVQGAMPAKSPQDTPIPDRTPVGAPVHARTPQGAAVPVGSPKGADIPSSIPKGALVHSGTSQGALVPAGSSQQVESLIIPKQQRQKQRKQQKEQRQQSIPKGASVPPKTSQRALLPPSNQISLDQSSLQPRSQLNRKRALDNVGVCQPGPQNKICVEIDKKMQLKSQNHISSSQLDQSSLQPRSHLNQKRALLIDYAKKGDTNEKSMKMADFWLTEKDLVPKLFKVLAVRFENQTGGYTRMARIPNRENLDRAAMAVLEYKGNPFPPLFPMKRVSELSLVNQLLKGYREEKAQMVTEKKDL</sequence>
<feature type="compositionally biased region" description="Polar residues" evidence="6">
    <location>
        <begin position="294"/>
        <end position="304"/>
    </location>
</feature>
<feature type="compositionally biased region" description="Basic and acidic residues" evidence="6">
    <location>
        <begin position="181"/>
        <end position="191"/>
    </location>
</feature>
<evidence type="ECO:0000256" key="1">
    <source>
        <dbReference type="ARBA" id="ARBA00008777"/>
    </source>
</evidence>
<keyword evidence="8" id="KW-1185">Reference proteome</keyword>
<feature type="region of interest" description="Disordered" evidence="6">
    <location>
        <begin position="358"/>
        <end position="495"/>
    </location>
</feature>
<protein>
    <recommendedName>
        <fullName evidence="4">Large ribosomal subunit protein bL17m</fullName>
    </recommendedName>
    <alternativeName>
        <fullName evidence="5">39S ribosomal protein L17, mitochondrial</fullName>
    </alternativeName>
</protein>
<feature type="compositionally biased region" description="Polar residues" evidence="6">
    <location>
        <begin position="470"/>
        <end position="495"/>
    </location>
</feature>
<dbReference type="InterPro" id="IPR000456">
    <property type="entry name" value="Ribosomal_bL17"/>
</dbReference>
<feature type="compositionally biased region" description="Polar residues" evidence="6">
    <location>
        <begin position="193"/>
        <end position="202"/>
    </location>
</feature>
<evidence type="ECO:0000256" key="6">
    <source>
        <dbReference type="SAM" id="MobiDB-lite"/>
    </source>
</evidence>
<dbReference type="OrthoDB" id="275000at2759"/>
<dbReference type="PANTHER" id="PTHR14413">
    <property type="entry name" value="RIBOSOMAL PROTEIN L17"/>
    <property type="match status" value="1"/>
</dbReference>
<dbReference type="GO" id="GO:0006412">
    <property type="term" value="P:translation"/>
    <property type="evidence" value="ECO:0007669"/>
    <property type="project" value="InterPro"/>
</dbReference>
<reference evidence="7 8" key="1">
    <citation type="submission" date="2018-10" db="EMBL/GenBank/DDBJ databases">
        <title>Genome assembly for a Yunnan-Guizhou Plateau 3E fish, Anabarilius grahami (Regan), and its evolutionary and genetic applications.</title>
        <authorList>
            <person name="Jiang W."/>
        </authorList>
    </citation>
    <scope>NUCLEOTIDE SEQUENCE [LARGE SCALE GENOMIC DNA]</scope>
    <source>
        <strain evidence="7">AG-KIZ</strain>
        <tissue evidence="7">Muscle</tissue>
    </source>
</reference>
<feature type="region of interest" description="Disordered" evidence="6">
    <location>
        <begin position="293"/>
        <end position="318"/>
    </location>
</feature>
<proteinExistence type="inferred from homology"/>
<dbReference type="PANTHER" id="PTHR14413:SF16">
    <property type="entry name" value="LARGE RIBOSOMAL SUBUNIT PROTEIN BL17M"/>
    <property type="match status" value="1"/>
</dbReference>
<dbReference type="SUPFAM" id="SSF64263">
    <property type="entry name" value="Prokaryotic ribosomal protein L17"/>
    <property type="match status" value="1"/>
</dbReference>
<comment type="caution">
    <text evidence="7">The sequence shown here is derived from an EMBL/GenBank/DDBJ whole genome shotgun (WGS) entry which is preliminary data.</text>
</comment>
<feature type="region of interest" description="Disordered" evidence="6">
    <location>
        <begin position="85"/>
        <end position="211"/>
    </location>
</feature>
<dbReference type="AlphaFoldDB" id="A0A3N0YNK3"/>
<dbReference type="GO" id="GO:0003735">
    <property type="term" value="F:structural constituent of ribosome"/>
    <property type="evidence" value="ECO:0007669"/>
    <property type="project" value="InterPro"/>
</dbReference>
<dbReference type="Gene3D" id="3.90.1030.10">
    <property type="entry name" value="Ribosomal protein L17"/>
    <property type="match status" value="1"/>
</dbReference>
<keyword evidence="2 7" id="KW-0689">Ribosomal protein</keyword>
<dbReference type="Proteomes" id="UP000281406">
    <property type="component" value="Unassembled WGS sequence"/>
</dbReference>
<keyword evidence="3" id="KW-0687">Ribonucleoprotein</keyword>